<dbReference type="Proteomes" id="UP000053240">
    <property type="component" value="Unassembled WGS sequence"/>
</dbReference>
<gene>
    <name evidence="2" type="ORF">RR48_03008</name>
</gene>
<dbReference type="EMBL" id="KQ460820">
    <property type="protein sequence ID" value="KPJ12119.1"/>
    <property type="molecule type" value="Genomic_DNA"/>
</dbReference>
<sequence length="214" mass="22225">MGRKLLVGRKLPAAFGNLSTGFGTNTSNSGFFSNFGKPNTTPMLGGQTQNTGFATGLGGGLGTSFQAKPAAAPAFSNLGTGSLFAQPQQNNTFRTGYGPRILDCNRYNSAVKRGQKNEPGKRTRSQRARPAPAPAPLHAPPIITPHFTPPPPPRPQLAGGESEAAELRARSQRPHAKANTINPPPTPPTPPTPPALLTPPVLSFASPSPPPSSV</sequence>
<feature type="compositionally biased region" description="Pro residues" evidence="1">
    <location>
        <begin position="182"/>
        <end position="197"/>
    </location>
</feature>
<keyword evidence="3" id="KW-1185">Reference proteome</keyword>
<feature type="region of interest" description="Disordered" evidence="1">
    <location>
        <begin position="109"/>
        <end position="214"/>
    </location>
</feature>
<reference evidence="2 3" key="1">
    <citation type="journal article" date="2015" name="Nat. Commun.">
        <title>Outbred genome sequencing and CRISPR/Cas9 gene editing in butterflies.</title>
        <authorList>
            <person name="Li X."/>
            <person name="Fan D."/>
            <person name="Zhang W."/>
            <person name="Liu G."/>
            <person name="Zhang L."/>
            <person name="Zhao L."/>
            <person name="Fang X."/>
            <person name="Chen L."/>
            <person name="Dong Y."/>
            <person name="Chen Y."/>
            <person name="Ding Y."/>
            <person name="Zhao R."/>
            <person name="Feng M."/>
            <person name="Zhu Y."/>
            <person name="Feng Y."/>
            <person name="Jiang X."/>
            <person name="Zhu D."/>
            <person name="Xiang H."/>
            <person name="Feng X."/>
            <person name="Li S."/>
            <person name="Wang J."/>
            <person name="Zhang G."/>
            <person name="Kronforst M.R."/>
            <person name="Wang W."/>
        </authorList>
    </citation>
    <scope>NUCLEOTIDE SEQUENCE [LARGE SCALE GENOMIC DNA]</scope>
    <source>
        <strain evidence="2">Ya'a_city_454_Pm</strain>
        <tissue evidence="2">Whole body</tissue>
    </source>
</reference>
<feature type="compositionally biased region" description="Pro residues" evidence="1">
    <location>
        <begin position="131"/>
        <end position="155"/>
    </location>
</feature>
<dbReference type="AlphaFoldDB" id="A0A0N0PBT5"/>
<evidence type="ECO:0008006" key="4">
    <source>
        <dbReference type="Google" id="ProtNLM"/>
    </source>
</evidence>
<proteinExistence type="predicted"/>
<name>A0A0N0PBT5_PAPMA</name>
<accession>A0A0N0PBT5</accession>
<dbReference type="STRING" id="76193.A0A0N0PBT5"/>
<evidence type="ECO:0000256" key="1">
    <source>
        <dbReference type="SAM" id="MobiDB-lite"/>
    </source>
</evidence>
<evidence type="ECO:0000313" key="3">
    <source>
        <dbReference type="Proteomes" id="UP000053240"/>
    </source>
</evidence>
<evidence type="ECO:0000313" key="2">
    <source>
        <dbReference type="EMBL" id="KPJ12119.1"/>
    </source>
</evidence>
<protein>
    <recommendedName>
        <fullName evidence="4">Nuclear pore complex protein Nup98-Nup96</fullName>
    </recommendedName>
</protein>
<dbReference type="InParanoid" id="A0A0N0PBT5"/>
<organism evidence="2 3">
    <name type="scientific">Papilio machaon</name>
    <name type="common">Old World swallowtail butterfly</name>
    <dbReference type="NCBI Taxonomy" id="76193"/>
    <lineage>
        <taxon>Eukaryota</taxon>
        <taxon>Metazoa</taxon>
        <taxon>Ecdysozoa</taxon>
        <taxon>Arthropoda</taxon>
        <taxon>Hexapoda</taxon>
        <taxon>Insecta</taxon>
        <taxon>Pterygota</taxon>
        <taxon>Neoptera</taxon>
        <taxon>Endopterygota</taxon>
        <taxon>Lepidoptera</taxon>
        <taxon>Glossata</taxon>
        <taxon>Ditrysia</taxon>
        <taxon>Papilionoidea</taxon>
        <taxon>Papilionidae</taxon>
        <taxon>Papilioninae</taxon>
        <taxon>Papilio</taxon>
    </lineage>
</organism>